<organism evidence="1 2">
    <name type="scientific">Arthrobacter sulfonylureivorans</name>
    <dbReference type="NCBI Taxonomy" id="2486855"/>
    <lineage>
        <taxon>Bacteria</taxon>
        <taxon>Bacillati</taxon>
        <taxon>Actinomycetota</taxon>
        <taxon>Actinomycetes</taxon>
        <taxon>Micrococcales</taxon>
        <taxon>Micrococcaceae</taxon>
        <taxon>Arthrobacter</taxon>
    </lineage>
</organism>
<keyword evidence="2" id="KW-1185">Reference proteome</keyword>
<proteinExistence type="predicted"/>
<gene>
    <name evidence="1" type="ORF">MNQ99_01100</name>
</gene>
<protein>
    <submittedName>
        <fullName evidence="1">Alpha-2,8-polysialyltransferase family protein</fullName>
    </submittedName>
</protein>
<evidence type="ECO:0000313" key="1">
    <source>
        <dbReference type="EMBL" id="UNK46012.1"/>
    </source>
</evidence>
<dbReference type="InterPro" id="IPR010866">
    <property type="entry name" value="A-2_8-polyST"/>
</dbReference>
<sequence>MKELFVVSTLYQCVSLAAAIDVAALPETDNERILVLTNNAMIPEVTVPFHEAPGFTEAASRFDRIVDLSSLLWPRRPGEFGPREQDLDLWQRLLRSEWELGGDPLHLYVESIQVDPAIALARIFASARVSVHSDGLMSYGPTRNPVPLAVAQRLDSLLYVDLVPGLRPQLLREHDPKLIPVDPASLRRAMEELDRSLPPLALPAARHLDAGAGTALLLGQYLADLGILSAEEEVMLHRRMIEKAKDRGIRHCVFKPHPSAGPGAGRSIEAAAQELGVQLDILESSAPAEVVMQRLQPQLVVSCFSTALMTAKYLFNIDAAAVGTALLLERLSPYENSNRVPVTIIDAVLERKIQAPDQDGADTPAARRLQPLVEAVAYCMQSDTLAAVRPSAETYLQSIQDGPQMRYFKRRRLTKLQLPGGLPPAVGARPLAKVERLGRRAVRKLKSAVAS</sequence>
<evidence type="ECO:0000313" key="2">
    <source>
        <dbReference type="Proteomes" id="UP000829069"/>
    </source>
</evidence>
<dbReference type="EMBL" id="CP093326">
    <property type="protein sequence ID" value="UNK46012.1"/>
    <property type="molecule type" value="Genomic_DNA"/>
</dbReference>
<dbReference type="Proteomes" id="UP000829069">
    <property type="component" value="Chromosome"/>
</dbReference>
<dbReference type="RefSeq" id="WP_241914117.1">
    <property type="nucleotide sequence ID" value="NZ_CP093326.1"/>
</dbReference>
<reference evidence="1 2" key="1">
    <citation type="submission" date="2022-03" db="EMBL/GenBank/DDBJ databases">
        <title>Isotopic signatures of nitrous oxide derived from detoxification processes.</title>
        <authorList>
            <person name="Behrendt U."/>
            <person name="Buchen C."/>
            <person name="Well R."/>
            <person name="Ulrich A."/>
            <person name="Rohe L."/>
            <person name="Kolb S."/>
            <person name="Schloter M."/>
            <person name="Horn M.A."/>
            <person name="Augustin J."/>
        </authorList>
    </citation>
    <scope>NUCLEOTIDE SEQUENCE [LARGE SCALE GENOMIC DNA]</scope>
    <source>
        <strain evidence="1 2">S4-C24</strain>
    </source>
</reference>
<accession>A0ABY3W986</accession>
<dbReference type="Pfam" id="PF07388">
    <property type="entry name" value="A-2_8-polyST"/>
    <property type="match status" value="1"/>
</dbReference>
<name>A0ABY3W986_9MICC</name>